<keyword evidence="18" id="KW-1185">Reference proteome</keyword>
<dbReference type="PROSITE" id="PS50255">
    <property type="entry name" value="CYTOCHROME_B5_2"/>
    <property type="match status" value="1"/>
</dbReference>
<dbReference type="GO" id="GO:0020037">
    <property type="term" value="F:heme binding"/>
    <property type="evidence" value="ECO:0007669"/>
    <property type="project" value="InterPro"/>
</dbReference>
<dbReference type="Pfam" id="PF00173">
    <property type="entry name" value="Cyt-b5"/>
    <property type="match status" value="1"/>
</dbReference>
<keyword evidence="9" id="KW-0560">Oxidoreductase</keyword>
<evidence type="ECO:0000256" key="11">
    <source>
        <dbReference type="ARBA" id="ARBA00023098"/>
    </source>
</evidence>
<dbReference type="SMART" id="SM01117">
    <property type="entry name" value="Cyt-b5"/>
    <property type="match status" value="1"/>
</dbReference>
<evidence type="ECO:0000256" key="14">
    <source>
        <dbReference type="SAM" id="MobiDB-lite"/>
    </source>
</evidence>
<organism evidence="17 18">
    <name type="scientific">Heterostelium pallidum (strain ATCC 26659 / Pp 5 / PN500)</name>
    <name type="common">Cellular slime mold</name>
    <name type="synonym">Polysphondylium pallidum</name>
    <dbReference type="NCBI Taxonomy" id="670386"/>
    <lineage>
        <taxon>Eukaryota</taxon>
        <taxon>Amoebozoa</taxon>
        <taxon>Evosea</taxon>
        <taxon>Eumycetozoa</taxon>
        <taxon>Dictyostelia</taxon>
        <taxon>Acytosteliales</taxon>
        <taxon>Acytosteliaceae</taxon>
        <taxon>Heterostelium</taxon>
    </lineage>
</organism>
<proteinExistence type="inferred from homology"/>
<evidence type="ECO:0000256" key="4">
    <source>
        <dbReference type="ARBA" id="ARBA00022617"/>
    </source>
</evidence>
<dbReference type="GO" id="GO:0005506">
    <property type="term" value="F:iron ion binding"/>
    <property type="evidence" value="ECO:0007669"/>
    <property type="project" value="TreeGrafter"/>
</dbReference>
<evidence type="ECO:0000256" key="7">
    <source>
        <dbReference type="ARBA" id="ARBA00022832"/>
    </source>
</evidence>
<dbReference type="PANTHER" id="PTHR11351">
    <property type="entry name" value="ACYL-COA DESATURASE"/>
    <property type="match status" value="1"/>
</dbReference>
<feature type="transmembrane region" description="Helical" evidence="15">
    <location>
        <begin position="154"/>
        <end position="172"/>
    </location>
</feature>
<keyword evidence="5 15" id="KW-0812">Transmembrane</keyword>
<dbReference type="PRINTS" id="PR00075">
    <property type="entry name" value="FACDDSATRASE"/>
</dbReference>
<dbReference type="InterPro" id="IPR018506">
    <property type="entry name" value="Cyt_B5_heme-BS"/>
</dbReference>
<feature type="domain" description="Cytochrome b5 heme-binding" evidence="16">
    <location>
        <begin position="619"/>
        <end position="698"/>
    </location>
</feature>
<gene>
    <name evidence="17" type="ORF">PPL_11305</name>
</gene>
<evidence type="ECO:0000256" key="15">
    <source>
        <dbReference type="SAM" id="Phobius"/>
    </source>
</evidence>
<keyword evidence="13" id="KW-0275">Fatty acid biosynthesis</keyword>
<dbReference type="InterPro" id="IPR001522">
    <property type="entry name" value="FADS-1_CS"/>
</dbReference>
<comment type="similarity">
    <text evidence="2">Belongs to the fatty acid desaturase type 1 family.</text>
</comment>
<dbReference type="InParanoid" id="D3BU44"/>
<evidence type="ECO:0000256" key="1">
    <source>
        <dbReference type="ARBA" id="ARBA00004141"/>
    </source>
</evidence>
<feature type="transmembrane region" description="Helical" evidence="15">
    <location>
        <begin position="325"/>
        <end position="345"/>
    </location>
</feature>
<dbReference type="Proteomes" id="UP000001396">
    <property type="component" value="Unassembled WGS sequence"/>
</dbReference>
<dbReference type="RefSeq" id="XP_020427364.1">
    <property type="nucleotide sequence ID" value="XM_020582061.1"/>
</dbReference>
<feature type="transmembrane region" description="Helical" evidence="15">
    <location>
        <begin position="35"/>
        <end position="53"/>
    </location>
</feature>
<sequence length="701" mass="80689">MSSPMVSVQEALKDMVSSLPKDLFEKNTTKATRRLLISIGLVSLGAMMVYWMPWYLLPLGWFFMGTACCGLFSIGYACGRNLYFQNRIINNIVGTICMLPLMYPLEYFKEKSCSTKEQVRDYVVELASSRFWWLSSPFQWVNSNFNLRNFSGRMIISASFIYLFVAIFLPLMTYGLGLWGLFKFYLIPLFVYHLWMSTFLKASCLQFDSDKPTFLQLPKLMEYLTLDFNIGVTLSRIQTASNGIIPAYKWKDAYNLLKKEYKGISEQSFSSLITKVSPAVTKQIQSLTTSGSESTTTETDESVEQTEQPETKKSKFDGKPWYERIYWVTTLFLFGTPLLSLYGILTTPFNAKTYITAFLAYYIAGIGITAGYHRLFSHRSYEASWPVRLVLMLMGTSTFEMSVINWCLDHRAHHRFTDTDKDPYNIKKGFWHAHMGWMLFKRDEEPDADVSDLMADPILAFQHKYYAPMALTLGFGVPTLICGYFWGDWKGGFFIAGIASKVLMMQCTFCINSLAHYLGEATFTDQRTPRDSPITSLVTFGEGYHNFHHEFPYDYRNGVHMSAYDPGKWLIYFLSLFGATYNLKRFPDELFSKGKIQMAEKKIQKEKEALFWGTPLTMLPTYDTEEFKAKTSKENQKWLIINNIVYDIAPFIHKHPGGDRFILDYIGKDATKAFNGIVYNHSVAARNILDTLRVGIYKPNK</sequence>
<dbReference type="STRING" id="670386.D3BU44"/>
<feature type="transmembrane region" description="Helical" evidence="15">
    <location>
        <begin position="465"/>
        <end position="487"/>
    </location>
</feature>
<dbReference type="CDD" id="cd03505">
    <property type="entry name" value="Delta9-FADS-like"/>
    <property type="match status" value="1"/>
</dbReference>
<comment type="subcellular location">
    <subcellularLocation>
        <location evidence="1">Membrane</location>
        <topology evidence="1">Multi-pass membrane protein</topology>
    </subcellularLocation>
</comment>
<keyword evidence="11" id="KW-0443">Lipid metabolism</keyword>
<keyword evidence="12 15" id="KW-0472">Membrane</keyword>
<dbReference type="PROSITE" id="PS00191">
    <property type="entry name" value="CYTOCHROME_B5_1"/>
    <property type="match status" value="1"/>
</dbReference>
<dbReference type="FunCoup" id="D3BU44">
    <property type="interactions" value="76"/>
</dbReference>
<evidence type="ECO:0000313" key="18">
    <source>
        <dbReference type="Proteomes" id="UP000001396"/>
    </source>
</evidence>
<dbReference type="GO" id="GO:0005789">
    <property type="term" value="C:endoplasmic reticulum membrane"/>
    <property type="evidence" value="ECO:0007669"/>
    <property type="project" value="TreeGrafter"/>
</dbReference>
<dbReference type="InterPro" id="IPR015876">
    <property type="entry name" value="Acyl-CoA_DS"/>
</dbReference>
<evidence type="ECO:0000256" key="10">
    <source>
        <dbReference type="ARBA" id="ARBA00023004"/>
    </source>
</evidence>
<keyword evidence="6" id="KW-0479">Metal-binding</keyword>
<dbReference type="PROSITE" id="PS00476">
    <property type="entry name" value="FATTY_ACID_DESATUR_1"/>
    <property type="match status" value="1"/>
</dbReference>
<dbReference type="EMBL" id="ADBJ01000056">
    <property type="protein sequence ID" value="EFA75230.1"/>
    <property type="molecule type" value="Genomic_DNA"/>
</dbReference>
<feature type="transmembrane region" description="Helical" evidence="15">
    <location>
        <begin position="59"/>
        <end position="78"/>
    </location>
</feature>
<dbReference type="Pfam" id="PF00487">
    <property type="entry name" value="FA_desaturase"/>
    <property type="match status" value="1"/>
</dbReference>
<evidence type="ECO:0000313" key="17">
    <source>
        <dbReference type="EMBL" id="EFA75230.1"/>
    </source>
</evidence>
<dbReference type="Gene3D" id="3.10.120.10">
    <property type="entry name" value="Cytochrome b5-like heme/steroid binding domain"/>
    <property type="match status" value="1"/>
</dbReference>
<dbReference type="OMA" id="HEFPYDY"/>
<evidence type="ECO:0000256" key="2">
    <source>
        <dbReference type="ARBA" id="ARBA00009295"/>
    </source>
</evidence>
<dbReference type="AlphaFoldDB" id="D3BU44"/>
<feature type="transmembrane region" description="Helical" evidence="15">
    <location>
        <begin position="351"/>
        <end position="372"/>
    </location>
</feature>
<comment type="caution">
    <text evidence="17">The sequence shown here is derived from an EMBL/GenBank/DDBJ whole genome shotgun (WGS) entry which is preliminary data.</text>
</comment>
<feature type="region of interest" description="Disordered" evidence="14">
    <location>
        <begin position="287"/>
        <end position="314"/>
    </location>
</feature>
<keyword evidence="4" id="KW-0349">Heme</keyword>
<feature type="compositionally biased region" description="Low complexity" evidence="14">
    <location>
        <begin position="287"/>
        <end position="297"/>
    </location>
</feature>
<dbReference type="GeneID" id="31366773"/>
<evidence type="ECO:0000256" key="6">
    <source>
        <dbReference type="ARBA" id="ARBA00022723"/>
    </source>
</evidence>
<dbReference type="GO" id="GO:0006636">
    <property type="term" value="P:unsaturated fatty acid biosynthetic process"/>
    <property type="evidence" value="ECO:0007669"/>
    <property type="project" value="TreeGrafter"/>
</dbReference>
<evidence type="ECO:0000256" key="12">
    <source>
        <dbReference type="ARBA" id="ARBA00023136"/>
    </source>
</evidence>
<evidence type="ECO:0000256" key="8">
    <source>
        <dbReference type="ARBA" id="ARBA00022989"/>
    </source>
</evidence>
<accession>D3BU44</accession>
<keyword evidence="7" id="KW-0276">Fatty acid metabolism</keyword>
<dbReference type="GO" id="GO:0004768">
    <property type="term" value="F:stearoyl-CoA 9-desaturase activity"/>
    <property type="evidence" value="ECO:0007669"/>
    <property type="project" value="TreeGrafter"/>
</dbReference>
<evidence type="ECO:0000256" key="5">
    <source>
        <dbReference type="ARBA" id="ARBA00022692"/>
    </source>
</evidence>
<dbReference type="PANTHER" id="PTHR11351:SF29">
    <property type="entry name" value="DELTA 9 FATTY ACID DESATURASE"/>
    <property type="match status" value="1"/>
</dbReference>
<dbReference type="InterPro" id="IPR036400">
    <property type="entry name" value="Cyt_B5-like_heme/steroid_sf"/>
</dbReference>
<keyword evidence="3" id="KW-0444">Lipid biosynthesis</keyword>
<keyword evidence="10" id="KW-0408">Iron</keyword>
<evidence type="ECO:0000256" key="13">
    <source>
        <dbReference type="ARBA" id="ARBA00023160"/>
    </source>
</evidence>
<evidence type="ECO:0000259" key="16">
    <source>
        <dbReference type="PROSITE" id="PS50255"/>
    </source>
</evidence>
<dbReference type="InterPro" id="IPR001199">
    <property type="entry name" value="Cyt_B5-like_heme/steroid-bd"/>
</dbReference>
<dbReference type="InterPro" id="IPR005804">
    <property type="entry name" value="FA_desaturase_dom"/>
</dbReference>
<keyword evidence="8 15" id="KW-1133">Transmembrane helix</keyword>
<name>D3BU44_HETP5</name>
<evidence type="ECO:0000256" key="9">
    <source>
        <dbReference type="ARBA" id="ARBA00023002"/>
    </source>
</evidence>
<protein>
    <submittedName>
        <fullName evidence="17">Delta 9 fatty acid desaturase</fullName>
    </submittedName>
</protein>
<dbReference type="SUPFAM" id="SSF55856">
    <property type="entry name" value="Cytochrome b5-like heme/steroid binding domain"/>
    <property type="match status" value="1"/>
</dbReference>
<reference evidence="17 18" key="1">
    <citation type="journal article" date="2011" name="Genome Res.">
        <title>Phylogeny-wide analysis of social amoeba genomes highlights ancient origins for complex intercellular communication.</title>
        <authorList>
            <person name="Heidel A.J."/>
            <person name="Lawal H.M."/>
            <person name="Felder M."/>
            <person name="Schilde C."/>
            <person name="Helps N.R."/>
            <person name="Tunggal B."/>
            <person name="Rivero F."/>
            <person name="John U."/>
            <person name="Schleicher M."/>
            <person name="Eichinger L."/>
            <person name="Platzer M."/>
            <person name="Noegel A.A."/>
            <person name="Schaap P."/>
            <person name="Gloeckner G."/>
        </authorList>
    </citation>
    <scope>NUCLEOTIDE SEQUENCE [LARGE SCALE GENOMIC DNA]</scope>
    <source>
        <strain evidence="18">ATCC 26659 / Pp 5 / PN500</strain>
    </source>
</reference>
<evidence type="ECO:0000256" key="3">
    <source>
        <dbReference type="ARBA" id="ARBA00022516"/>
    </source>
</evidence>